<dbReference type="EMBL" id="JH002462">
    <property type="protein sequence ID" value="EGW13596.1"/>
    <property type="molecule type" value="Genomic_DNA"/>
</dbReference>
<evidence type="ECO:0000256" key="2">
    <source>
        <dbReference type="ARBA" id="ARBA00022490"/>
    </source>
</evidence>
<comment type="subcellular location">
    <subcellularLocation>
        <location evidence="1">Cytoplasm</location>
        <location evidence="1">Cytoskeleton</location>
        <location evidence="1">Microtubule organizing center</location>
        <location evidence="1">Centrosome</location>
        <location evidence="1">Centriole</location>
    </subcellularLocation>
</comment>
<sequence length="821" mass="95800">MRCDAMRCDAMRCAGERRRERRDLVHTTESLRQSRLSSAKAEKDSANCDFVLEPYKLENVRLSRENNELYLELMKLREHSDQHIKGGKKRSIAFRRQRMQIDEPAPPSEVSSYPVPQPEDPYIADLLQVADNRIQELQEEVLQLQEKLKVMENGVRGYSKQIELREREIERLSHALDGGRSPDVLSLETRNKTNEKLIAQLNIQVDFLQQANKELEKHIQELMETKETVTTEVVNLSSRNEKLCQELTEIDQLAQQLERHKEEVLETADKELGEAKKEIQRNLCEMRNLEEKMSKLQLGDHNSDIHLITRERDELQYMLERFEKYMEDIQSNVKLLTSERDKLSVLYNEAKEELSTLRQEPTNGTVTNSFVNCIEKEKERALSDLRRITAEKEALREKLKLESEKYELQSKILIMKETVESLENKSKLQVQKLSHMTGDSSHQKTEMNSLRIVNEQLQRSLDDCQHRLSIKRGELESAQEEIKILEEKLEKLSHKMTSQSEEAHAMKKTIGVIDKEKDFLQETVDEKTEKIANLQESLASKEKAIAQMRATVTEYETSLNQLKDTLANRDREVNSLRRQLDATHKELDDVGKSRDISFKENRRLQDDLATMARENQEISMELEAAIQEKEEMKSRVHKYITEVSRWESLMAAKENENKDLLDRFQMLHSRAEDWEIKAQQAEGESSSVRLELLSIDTERRHLRERVELLEKEIQEHINAHHAYESQISSMVKAMARLEEELRHIENEKAAVLNDLSSLRELCIKLDSGKDLMTQQLNSKSLELEKQGFDNWIRLQILCQDLSVKHKDDLECCSVQSPGIHA</sequence>
<feature type="coiled-coil region" evidence="5">
    <location>
        <begin position="447"/>
        <end position="663"/>
    </location>
</feature>
<protein>
    <submittedName>
        <fullName evidence="6">Centrosomal protein of 135 kDa</fullName>
    </submittedName>
</protein>
<dbReference type="PANTHER" id="PTHR20544:SF1">
    <property type="entry name" value="CENTROSOMAL PROTEIN 135KDA"/>
    <property type="match status" value="1"/>
</dbReference>
<dbReference type="AlphaFoldDB" id="G3IFV1"/>
<dbReference type="InParanoid" id="G3IFV1"/>
<evidence type="ECO:0000313" key="7">
    <source>
        <dbReference type="Proteomes" id="UP000001075"/>
    </source>
</evidence>
<accession>G3IFV1</accession>
<dbReference type="Proteomes" id="UP000001075">
    <property type="component" value="Unassembled WGS sequence"/>
</dbReference>
<evidence type="ECO:0000256" key="4">
    <source>
        <dbReference type="ARBA" id="ARBA00038123"/>
    </source>
</evidence>
<dbReference type="STRING" id="10029.G3IFV1"/>
<evidence type="ECO:0000313" key="6">
    <source>
        <dbReference type="EMBL" id="EGW13596.1"/>
    </source>
</evidence>
<evidence type="ECO:0000256" key="1">
    <source>
        <dbReference type="ARBA" id="ARBA00004114"/>
    </source>
</evidence>
<feature type="coiled-coil region" evidence="5">
    <location>
        <begin position="319"/>
        <end position="409"/>
    </location>
</feature>
<feature type="coiled-coil region" evidence="5">
    <location>
        <begin position="127"/>
        <end position="154"/>
    </location>
</feature>
<proteinExistence type="inferred from homology"/>
<dbReference type="PANTHER" id="PTHR20544">
    <property type="entry name" value="CENTROSOMAL PROTEIN CEP135"/>
    <property type="match status" value="1"/>
</dbReference>
<organism evidence="6 7">
    <name type="scientific">Cricetulus griseus</name>
    <name type="common">Chinese hamster</name>
    <name type="synonym">Cricetulus barabensis griseus</name>
    <dbReference type="NCBI Taxonomy" id="10029"/>
    <lineage>
        <taxon>Eukaryota</taxon>
        <taxon>Metazoa</taxon>
        <taxon>Chordata</taxon>
        <taxon>Craniata</taxon>
        <taxon>Vertebrata</taxon>
        <taxon>Euteleostomi</taxon>
        <taxon>Mammalia</taxon>
        <taxon>Eutheria</taxon>
        <taxon>Euarchontoglires</taxon>
        <taxon>Glires</taxon>
        <taxon>Rodentia</taxon>
        <taxon>Myomorpha</taxon>
        <taxon>Muroidea</taxon>
        <taxon>Cricetidae</taxon>
        <taxon>Cricetinae</taxon>
        <taxon>Cricetulus</taxon>
    </lineage>
</organism>
<keyword evidence="5" id="KW-0175">Coiled coil</keyword>
<dbReference type="FunCoup" id="G3IFV1">
    <property type="interactions" value="1636"/>
</dbReference>
<comment type="similarity">
    <text evidence="4">Belongs to the CEP135/TSGA10 family.</text>
</comment>
<dbReference type="GO" id="GO:0005814">
    <property type="term" value="C:centriole"/>
    <property type="evidence" value="ECO:0007669"/>
    <property type="project" value="UniProtKB-SubCell"/>
</dbReference>
<keyword evidence="2" id="KW-0963">Cytoplasm</keyword>
<feature type="coiled-coil region" evidence="5">
    <location>
        <begin position="198"/>
        <end position="292"/>
    </location>
</feature>
<keyword evidence="3" id="KW-0206">Cytoskeleton</keyword>
<name>G3IFV1_CRIGR</name>
<feature type="coiled-coil region" evidence="5">
    <location>
        <begin position="692"/>
        <end position="761"/>
    </location>
</feature>
<evidence type="ECO:0000256" key="3">
    <source>
        <dbReference type="ARBA" id="ARBA00023212"/>
    </source>
</evidence>
<evidence type="ECO:0000256" key="5">
    <source>
        <dbReference type="SAM" id="Coils"/>
    </source>
</evidence>
<reference evidence="7" key="1">
    <citation type="journal article" date="2011" name="Nat. Biotechnol.">
        <title>The genomic sequence of the Chinese hamster ovary (CHO)-K1 cell line.</title>
        <authorList>
            <person name="Xu X."/>
            <person name="Nagarajan H."/>
            <person name="Lewis N.E."/>
            <person name="Pan S."/>
            <person name="Cai Z."/>
            <person name="Liu X."/>
            <person name="Chen W."/>
            <person name="Xie M."/>
            <person name="Wang W."/>
            <person name="Hammond S."/>
            <person name="Andersen M.R."/>
            <person name="Neff N."/>
            <person name="Passarelli B."/>
            <person name="Koh W."/>
            <person name="Fan H.C."/>
            <person name="Wang J."/>
            <person name="Gui Y."/>
            <person name="Lee K.H."/>
            <person name="Betenbaugh M.J."/>
            <person name="Quake S.R."/>
            <person name="Famili I."/>
            <person name="Palsson B.O."/>
            <person name="Wang J."/>
        </authorList>
    </citation>
    <scope>NUCLEOTIDE SEQUENCE [LARGE SCALE GENOMIC DNA]</scope>
    <source>
        <strain evidence="7">CHO K1 cell line</strain>
    </source>
</reference>
<gene>
    <name evidence="6" type="ORF">I79_022625</name>
</gene>
<dbReference type="Gene3D" id="1.10.287.1490">
    <property type="match status" value="2"/>
</dbReference>
<dbReference type="InterPro" id="IPR051877">
    <property type="entry name" value="Centriole_BasalBody_StrucProt"/>
</dbReference>